<organism evidence="1 2">
    <name type="scientific">Avena sativa</name>
    <name type="common">Oat</name>
    <dbReference type="NCBI Taxonomy" id="4498"/>
    <lineage>
        <taxon>Eukaryota</taxon>
        <taxon>Viridiplantae</taxon>
        <taxon>Streptophyta</taxon>
        <taxon>Embryophyta</taxon>
        <taxon>Tracheophyta</taxon>
        <taxon>Spermatophyta</taxon>
        <taxon>Magnoliopsida</taxon>
        <taxon>Liliopsida</taxon>
        <taxon>Poales</taxon>
        <taxon>Poaceae</taxon>
        <taxon>BOP clade</taxon>
        <taxon>Pooideae</taxon>
        <taxon>Poodae</taxon>
        <taxon>Poeae</taxon>
        <taxon>Poeae Chloroplast Group 1 (Aveneae type)</taxon>
        <taxon>Aveninae</taxon>
        <taxon>Avena</taxon>
    </lineage>
</organism>
<evidence type="ECO:0000313" key="1">
    <source>
        <dbReference type="EnsemblPlants" id="AVESA.00010b.r2.2AG0211190.1.CDS"/>
    </source>
</evidence>
<evidence type="ECO:0000313" key="2">
    <source>
        <dbReference type="Proteomes" id="UP001732700"/>
    </source>
</evidence>
<reference evidence="1" key="1">
    <citation type="submission" date="2021-05" db="EMBL/GenBank/DDBJ databases">
        <authorList>
            <person name="Scholz U."/>
            <person name="Mascher M."/>
            <person name="Fiebig A."/>
        </authorList>
    </citation>
    <scope>NUCLEOTIDE SEQUENCE [LARGE SCALE GENOMIC DNA]</scope>
</reference>
<name>A0ACD5U9K8_AVESA</name>
<sequence>MKLSVLLLCALVAVQAALLAAPSAQAKGLQVGYYNKKCRKGVDVEGVIMWHIKRAIKKNPRVGAALVRLVFHDCFVRGCDGSVLLEKSAQNPHPEREAPANIGLAAFDVLEEIKADLERKCRGVVSCSDILVYAARDATKILSRGHIDYKVPGGRLDGMYSSAYEAQAELPDSTFTAQQLINNFARKNFDAEEMVILSGAHSIGMAHCSSFRGRLTAPSGEINRDYRNLLNYKCHQSANPAVVNNVRDEDYKTVARFMPGFKSRVRKIRDLFDNSYYHNNRARIVSFNSDWQLMTHKDTVEHVHEYAENATLWNEDFAESMVKLSKLPMPPGSKGGIRKKCSIVSHPLY</sequence>
<proteinExistence type="predicted"/>
<protein>
    <submittedName>
        <fullName evidence="1">Uncharacterized protein</fullName>
    </submittedName>
</protein>
<accession>A0ACD5U9K8</accession>
<keyword evidence="2" id="KW-1185">Reference proteome</keyword>
<dbReference type="EnsemblPlants" id="AVESA.00010b.r2.2AG0211190.1">
    <property type="protein sequence ID" value="AVESA.00010b.r2.2AG0211190.1.CDS"/>
    <property type="gene ID" value="AVESA.00010b.r2.2AG0211190"/>
</dbReference>
<dbReference type="Proteomes" id="UP001732700">
    <property type="component" value="Chromosome 2A"/>
</dbReference>
<reference evidence="1" key="2">
    <citation type="submission" date="2025-09" db="UniProtKB">
        <authorList>
            <consortium name="EnsemblPlants"/>
        </authorList>
    </citation>
    <scope>IDENTIFICATION</scope>
</reference>